<dbReference type="Proteomes" id="UP000266506">
    <property type="component" value="Unassembled WGS sequence"/>
</dbReference>
<organism evidence="2 3">
    <name type="scientific">Anaeroplasma bactoclasticum</name>
    <dbReference type="NCBI Taxonomy" id="2088"/>
    <lineage>
        <taxon>Bacteria</taxon>
        <taxon>Bacillati</taxon>
        <taxon>Mycoplasmatota</taxon>
        <taxon>Mollicutes</taxon>
        <taxon>Anaeroplasmatales</taxon>
        <taxon>Anaeroplasmataceae</taxon>
        <taxon>Anaeroplasma</taxon>
    </lineage>
</organism>
<dbReference type="RefSeq" id="WP_119017016.1">
    <property type="nucleotide sequence ID" value="NZ_QXEV01000044.1"/>
</dbReference>
<keyword evidence="3" id="KW-1185">Reference proteome</keyword>
<feature type="transmembrane region" description="Helical" evidence="1">
    <location>
        <begin position="149"/>
        <end position="172"/>
    </location>
</feature>
<comment type="caution">
    <text evidence="2">The sequence shown here is derived from an EMBL/GenBank/DDBJ whole genome shotgun (WGS) entry which is preliminary data.</text>
</comment>
<keyword evidence="1" id="KW-0812">Transmembrane</keyword>
<evidence type="ECO:0000256" key="1">
    <source>
        <dbReference type="SAM" id="Phobius"/>
    </source>
</evidence>
<keyword evidence="1" id="KW-0472">Membrane</keyword>
<dbReference type="AlphaFoldDB" id="A0A397QXU5"/>
<keyword evidence="1" id="KW-1133">Transmembrane helix</keyword>
<accession>A0A397QXU5</accession>
<evidence type="ECO:0000313" key="3">
    <source>
        <dbReference type="Proteomes" id="UP000266506"/>
    </source>
</evidence>
<evidence type="ECO:0000313" key="2">
    <source>
        <dbReference type="EMBL" id="RIA64715.1"/>
    </source>
</evidence>
<dbReference type="EMBL" id="QXEV01000044">
    <property type="protein sequence ID" value="RIA64715.1"/>
    <property type="molecule type" value="Genomic_DNA"/>
</dbReference>
<feature type="transmembrane region" description="Helical" evidence="1">
    <location>
        <begin position="178"/>
        <end position="205"/>
    </location>
</feature>
<name>A0A397QXU5_9MOLU</name>
<proteinExistence type="predicted"/>
<gene>
    <name evidence="2" type="ORF">EI71_01980</name>
</gene>
<sequence>MEQNQFEGLEEVEQDENLIPEAAPELKEYEKLLLVENNRQLAEKAVNLVKSGCFTQKEEPTIDFSKYTRIDMAKKYKGLYNLYQNMETMELVFICPLVENNKGDVEEKKNMAPYAYDCIITEAMDEETYQMVLHAAKNNISHFIPALRILAYVIYLLFAVCGAVVWFSFFITNVDSNFIQTLGISCLYASGFIAGDIIALPLLFLMEIKYRRYKEQ</sequence>
<dbReference type="InParanoid" id="A0A397QXU5"/>
<reference evidence="2 3" key="1">
    <citation type="submission" date="2018-08" db="EMBL/GenBank/DDBJ databases">
        <title>Genomic Encyclopedia of Archaeal and Bacterial Type Strains, Phase II (KMG-II): from individual species to whole genera.</title>
        <authorList>
            <person name="Goeker M."/>
        </authorList>
    </citation>
    <scope>NUCLEOTIDE SEQUENCE [LARGE SCALE GENOMIC DNA]</scope>
    <source>
        <strain evidence="2 3">ATCC 27112</strain>
    </source>
</reference>
<protein>
    <submittedName>
        <fullName evidence="2">Uncharacterized protein</fullName>
    </submittedName>
</protein>